<proteinExistence type="predicted"/>
<dbReference type="RefSeq" id="WP_006974486.1">
    <property type="nucleotide sequence ID" value="NZ_ABCS01000066.1"/>
</dbReference>
<gene>
    <name evidence="4" type="ORF">PPSIR1_07520</name>
</gene>
<dbReference type="Proteomes" id="UP000005801">
    <property type="component" value="Unassembled WGS sequence"/>
</dbReference>
<dbReference type="OrthoDB" id="5476445at2"/>
<comment type="caution">
    <text evidence="4">The sequence shown here is derived from an EMBL/GenBank/DDBJ whole genome shotgun (WGS) entry which is preliminary data.</text>
</comment>
<organism evidence="4 5">
    <name type="scientific">Plesiocystis pacifica SIR-1</name>
    <dbReference type="NCBI Taxonomy" id="391625"/>
    <lineage>
        <taxon>Bacteria</taxon>
        <taxon>Pseudomonadati</taxon>
        <taxon>Myxococcota</taxon>
        <taxon>Polyangia</taxon>
        <taxon>Nannocystales</taxon>
        <taxon>Nannocystaceae</taxon>
        <taxon>Plesiocystis</taxon>
    </lineage>
</organism>
<evidence type="ECO:0000256" key="2">
    <source>
        <dbReference type="ARBA" id="ARBA00022840"/>
    </source>
</evidence>
<reference evidence="4 5" key="1">
    <citation type="submission" date="2007-06" db="EMBL/GenBank/DDBJ databases">
        <authorList>
            <person name="Shimkets L."/>
            <person name="Ferriera S."/>
            <person name="Johnson J."/>
            <person name="Kravitz S."/>
            <person name="Beeson K."/>
            <person name="Sutton G."/>
            <person name="Rogers Y.-H."/>
            <person name="Friedman R."/>
            <person name="Frazier M."/>
            <person name="Venter J.C."/>
        </authorList>
    </citation>
    <scope>NUCLEOTIDE SEQUENCE [LARGE SCALE GENOMIC DNA]</scope>
    <source>
        <strain evidence="4 5">SIR-1</strain>
    </source>
</reference>
<accession>A6GCP5</accession>
<dbReference type="AlphaFoldDB" id="A6GCP5"/>
<feature type="non-terminal residue" evidence="4">
    <location>
        <position position="1"/>
    </location>
</feature>
<evidence type="ECO:0000313" key="4">
    <source>
        <dbReference type="EMBL" id="EDM76397.1"/>
    </source>
</evidence>
<sequence>SLELAPLSAEDARALAQALLARQGRTGAGPTDPTSDEAPAEAVARRAQGNPFYIGQMVLGDDPHESSDASLDRLVARRIVALDPGPRALLAAVAVASGPTPLPVVLAAGLAALPPELRAENGQTFDEAAALGNLERENLLIRHEDGRVESAHDRIRAVAVGELPPHELAATHLALAAAYERHGAGEAQAIAEHYALGGDEQRALEYTERAADEAAQALAFERATELYRRALAILGRADEPDTSRRRQLELALAKQLVDMGRGGEAADRFEALARTAEDPRAARDLRRRAASERVKIGLLDEGMDTITPVLREIGVWQPRGVGMAILSTVWHRLCLIVRGHAFERRAEADIDPDLLERIDSLLATKTGLSHHEAIFAGYQQSRAMRLALRAGEPKRLIRCLVHDASIFVAIGRREKGRELMTAARELLPHIEEPEYHRVVEYVTANHLDHSGRWPEAAEAFAALQVRLETSPNSGWIRGASTVQWNWVRKILGRYGELRAELPELLAVARDLGQHHVGVSLGSLHALTLAVYGEGEDALLRLDALARQWHPRQVTFQHIVLAMSRVEVSLLMGDAPGALDAVAAVLDDWRAKVVANMMPSHVEFHELRARAQLAALADGSQPSSDRGRALARVRKDLAKLAKSHKPQAAPLRAILLGSLSAVEGDESAAEQTWREAAERLEAHDMQAHLAAVRVRLAARGDAGAAAAAQAYFEAQGLDDPQPLIATLVPAPRRSS</sequence>
<dbReference type="GO" id="GO:0005524">
    <property type="term" value="F:ATP binding"/>
    <property type="evidence" value="ECO:0007669"/>
    <property type="project" value="UniProtKB-KW"/>
</dbReference>
<evidence type="ECO:0000256" key="1">
    <source>
        <dbReference type="ARBA" id="ARBA00022741"/>
    </source>
</evidence>
<keyword evidence="1" id="KW-0547">Nucleotide-binding</keyword>
<dbReference type="PANTHER" id="PTHR16305:SF28">
    <property type="entry name" value="GUANYLATE CYCLASE DOMAIN-CONTAINING PROTEIN"/>
    <property type="match status" value="1"/>
</dbReference>
<dbReference type="EMBL" id="ABCS01000066">
    <property type="protein sequence ID" value="EDM76397.1"/>
    <property type="molecule type" value="Genomic_DNA"/>
</dbReference>
<evidence type="ECO:0000313" key="5">
    <source>
        <dbReference type="Proteomes" id="UP000005801"/>
    </source>
</evidence>
<dbReference type="STRING" id="391625.PPSIR1_07520"/>
<dbReference type="GO" id="GO:0004016">
    <property type="term" value="F:adenylate cyclase activity"/>
    <property type="evidence" value="ECO:0007669"/>
    <property type="project" value="TreeGrafter"/>
</dbReference>
<name>A6GCP5_9BACT</name>
<evidence type="ECO:0000256" key="3">
    <source>
        <dbReference type="SAM" id="MobiDB-lite"/>
    </source>
</evidence>
<protein>
    <recommendedName>
        <fullName evidence="6">Tetratricopeptide repeat protein</fullName>
    </recommendedName>
</protein>
<dbReference type="GO" id="GO:0005737">
    <property type="term" value="C:cytoplasm"/>
    <property type="evidence" value="ECO:0007669"/>
    <property type="project" value="TreeGrafter"/>
</dbReference>
<evidence type="ECO:0008006" key="6">
    <source>
        <dbReference type="Google" id="ProtNLM"/>
    </source>
</evidence>
<keyword evidence="5" id="KW-1185">Reference proteome</keyword>
<dbReference type="eggNOG" id="COG3899">
    <property type="taxonomic scope" value="Bacteria"/>
</dbReference>
<dbReference type="PANTHER" id="PTHR16305">
    <property type="entry name" value="TESTICULAR SOLUBLE ADENYLYL CYCLASE"/>
    <property type="match status" value="1"/>
</dbReference>
<keyword evidence="2" id="KW-0067">ATP-binding</keyword>
<feature type="region of interest" description="Disordered" evidence="3">
    <location>
        <begin position="20"/>
        <end position="40"/>
    </location>
</feature>